<dbReference type="RefSeq" id="WP_359269107.1">
    <property type="nucleotide sequence ID" value="NZ_JBEZNA010000007.1"/>
</dbReference>
<dbReference type="PRINTS" id="PR01036">
    <property type="entry name" value="TCRTETB"/>
</dbReference>
<feature type="transmembrane region" description="Helical" evidence="8">
    <location>
        <begin position="364"/>
        <end position="385"/>
    </location>
</feature>
<comment type="subcellular location">
    <subcellularLocation>
        <location evidence="1">Cell membrane</location>
        <topology evidence="1">Multi-pass membrane protein</topology>
    </subcellularLocation>
</comment>
<keyword evidence="4 8" id="KW-0812">Transmembrane</keyword>
<proteinExistence type="predicted"/>
<dbReference type="InterPro" id="IPR011701">
    <property type="entry name" value="MFS"/>
</dbReference>
<feature type="transmembrane region" description="Helical" evidence="8">
    <location>
        <begin position="138"/>
        <end position="157"/>
    </location>
</feature>
<name>A0ABV3EKC9_9ACTN</name>
<dbReference type="Gene3D" id="1.20.1720.10">
    <property type="entry name" value="Multidrug resistance protein D"/>
    <property type="match status" value="1"/>
</dbReference>
<feature type="transmembrane region" description="Helical" evidence="8">
    <location>
        <begin position="439"/>
        <end position="458"/>
    </location>
</feature>
<dbReference type="Pfam" id="PF07690">
    <property type="entry name" value="MFS_1"/>
    <property type="match status" value="1"/>
</dbReference>
<evidence type="ECO:0000256" key="4">
    <source>
        <dbReference type="ARBA" id="ARBA00022692"/>
    </source>
</evidence>
<dbReference type="SUPFAM" id="SSF103473">
    <property type="entry name" value="MFS general substrate transporter"/>
    <property type="match status" value="1"/>
</dbReference>
<dbReference type="Gene3D" id="1.20.1250.20">
    <property type="entry name" value="MFS general substrate transporter like domains"/>
    <property type="match status" value="1"/>
</dbReference>
<dbReference type="PANTHER" id="PTHR42718">
    <property type="entry name" value="MAJOR FACILITATOR SUPERFAMILY MULTIDRUG TRANSPORTER MFSC"/>
    <property type="match status" value="1"/>
</dbReference>
<keyword evidence="6 8" id="KW-0472">Membrane</keyword>
<evidence type="ECO:0000259" key="9">
    <source>
        <dbReference type="PROSITE" id="PS50850"/>
    </source>
</evidence>
<sequence length="483" mass="49713">MTTATTAKGSTSVWALIATSLPMFMVSLDNLVVTNALPAISEQFEVKQSALQWVMNGYVLAFAGLLLAGAALGDRFGRRRVFLGGVVLFTASSVACALADSVGTLVAARVLQGAGAAAILPVSLTLAVAAVSRAQRNMAVGVWGGVNGLGIAFGPLAGGLVTEQIDWSWIFWINVPVGVIALPLALWAVKESRGNERELNVVSMLLVTGSVVAAVWGIVSAADHGWTRTGTLVGLAAALVLAVAFVISERASQAPLIPTHMYRVPAFVLSNVVSITMYFGVFGSIFFLTQFLQGPMGYSPFEAGLRTLPWTIAPMIVVPLATQFVDRIGGGVLQAAGCALQGIGLGWIAFILTPDVGYGAMVPALALAGIGMGLVFAGNPATVIASVRENEHNKASGANNTSREFGGALGVAALTTVFSHRFAGNDGGPEAAFTDGLEGALWIGVAVVMLGAVSGLFIRHRSAQGGEGDESVVEPKPVAVPVA</sequence>
<dbReference type="InterPro" id="IPR004638">
    <property type="entry name" value="EmrB-like"/>
</dbReference>
<dbReference type="PROSITE" id="PS50850">
    <property type="entry name" value="MFS"/>
    <property type="match status" value="1"/>
</dbReference>
<feature type="transmembrane region" description="Helical" evidence="8">
    <location>
        <begin position="81"/>
        <end position="107"/>
    </location>
</feature>
<organism evidence="10 11">
    <name type="scientific">Streptomyces chilikensis</name>
    <dbReference type="NCBI Taxonomy" id="1194079"/>
    <lineage>
        <taxon>Bacteria</taxon>
        <taxon>Bacillati</taxon>
        <taxon>Actinomycetota</taxon>
        <taxon>Actinomycetes</taxon>
        <taxon>Kitasatosporales</taxon>
        <taxon>Streptomycetaceae</taxon>
        <taxon>Streptomyces</taxon>
    </lineage>
</organism>
<evidence type="ECO:0000256" key="5">
    <source>
        <dbReference type="ARBA" id="ARBA00022989"/>
    </source>
</evidence>
<accession>A0ABV3EKC9</accession>
<feature type="transmembrane region" description="Helical" evidence="8">
    <location>
        <begin position="201"/>
        <end position="219"/>
    </location>
</feature>
<evidence type="ECO:0000313" key="11">
    <source>
        <dbReference type="Proteomes" id="UP001551584"/>
    </source>
</evidence>
<feature type="transmembrane region" description="Helical" evidence="8">
    <location>
        <begin position="308"/>
        <end position="325"/>
    </location>
</feature>
<dbReference type="NCBIfam" id="TIGR00711">
    <property type="entry name" value="efflux_EmrB"/>
    <property type="match status" value="1"/>
</dbReference>
<feature type="transmembrane region" description="Helical" evidence="8">
    <location>
        <begin position="405"/>
        <end position="423"/>
    </location>
</feature>
<feature type="transmembrane region" description="Helical" evidence="8">
    <location>
        <begin position="332"/>
        <end position="352"/>
    </location>
</feature>
<keyword evidence="5 8" id="KW-1133">Transmembrane helix</keyword>
<feature type="transmembrane region" description="Helical" evidence="8">
    <location>
        <begin position="12"/>
        <end position="33"/>
    </location>
</feature>
<evidence type="ECO:0000256" key="1">
    <source>
        <dbReference type="ARBA" id="ARBA00004651"/>
    </source>
</evidence>
<comment type="caution">
    <text evidence="10">The sequence shown here is derived from an EMBL/GenBank/DDBJ whole genome shotgun (WGS) entry which is preliminary data.</text>
</comment>
<evidence type="ECO:0000256" key="8">
    <source>
        <dbReference type="SAM" id="Phobius"/>
    </source>
</evidence>
<evidence type="ECO:0000256" key="2">
    <source>
        <dbReference type="ARBA" id="ARBA00022448"/>
    </source>
</evidence>
<dbReference type="EMBL" id="JBEZNA010000007">
    <property type="protein sequence ID" value="MEU9576635.1"/>
    <property type="molecule type" value="Genomic_DNA"/>
</dbReference>
<feature type="transmembrane region" description="Helical" evidence="8">
    <location>
        <begin position="113"/>
        <end position="131"/>
    </location>
</feature>
<reference evidence="10 11" key="1">
    <citation type="submission" date="2024-06" db="EMBL/GenBank/DDBJ databases">
        <title>The Natural Products Discovery Center: Release of the First 8490 Sequenced Strains for Exploring Actinobacteria Biosynthetic Diversity.</title>
        <authorList>
            <person name="Kalkreuter E."/>
            <person name="Kautsar S.A."/>
            <person name="Yang D."/>
            <person name="Bader C.D."/>
            <person name="Teijaro C.N."/>
            <person name="Fluegel L."/>
            <person name="Davis C.M."/>
            <person name="Simpson J.R."/>
            <person name="Lauterbach L."/>
            <person name="Steele A.D."/>
            <person name="Gui C."/>
            <person name="Meng S."/>
            <person name="Li G."/>
            <person name="Viehrig K."/>
            <person name="Ye F."/>
            <person name="Su P."/>
            <person name="Kiefer A.F."/>
            <person name="Nichols A."/>
            <person name="Cepeda A.J."/>
            <person name="Yan W."/>
            <person name="Fan B."/>
            <person name="Jiang Y."/>
            <person name="Adhikari A."/>
            <person name="Zheng C.-J."/>
            <person name="Schuster L."/>
            <person name="Cowan T.M."/>
            <person name="Smanski M.J."/>
            <person name="Chevrette M.G."/>
            <person name="De Carvalho L.P.S."/>
            <person name="Shen B."/>
        </authorList>
    </citation>
    <scope>NUCLEOTIDE SEQUENCE [LARGE SCALE GENOMIC DNA]</scope>
    <source>
        <strain evidence="10 11">NPDC048117</strain>
    </source>
</reference>
<feature type="transmembrane region" description="Helical" evidence="8">
    <location>
        <begin position="53"/>
        <end position="72"/>
    </location>
</feature>
<dbReference type="InterPro" id="IPR020846">
    <property type="entry name" value="MFS_dom"/>
</dbReference>
<evidence type="ECO:0000256" key="6">
    <source>
        <dbReference type="ARBA" id="ARBA00023136"/>
    </source>
</evidence>
<protein>
    <submittedName>
        <fullName evidence="10">MFS transporter</fullName>
    </submittedName>
</protein>
<dbReference type="Proteomes" id="UP001551584">
    <property type="component" value="Unassembled WGS sequence"/>
</dbReference>
<dbReference type="PANTHER" id="PTHR42718:SF42">
    <property type="entry name" value="EXPORT PROTEIN"/>
    <property type="match status" value="1"/>
</dbReference>
<keyword evidence="3" id="KW-1003">Cell membrane</keyword>
<keyword evidence="2" id="KW-0813">Transport</keyword>
<evidence type="ECO:0000256" key="7">
    <source>
        <dbReference type="ARBA" id="ARBA00023251"/>
    </source>
</evidence>
<dbReference type="InterPro" id="IPR036259">
    <property type="entry name" value="MFS_trans_sf"/>
</dbReference>
<evidence type="ECO:0000256" key="3">
    <source>
        <dbReference type="ARBA" id="ARBA00022475"/>
    </source>
</evidence>
<evidence type="ECO:0000313" key="10">
    <source>
        <dbReference type="EMBL" id="MEU9576635.1"/>
    </source>
</evidence>
<keyword evidence="11" id="KW-1185">Reference proteome</keyword>
<feature type="transmembrane region" description="Helical" evidence="8">
    <location>
        <begin position="268"/>
        <end position="288"/>
    </location>
</feature>
<feature type="transmembrane region" description="Helical" evidence="8">
    <location>
        <begin position="225"/>
        <end position="247"/>
    </location>
</feature>
<keyword evidence="7" id="KW-0046">Antibiotic resistance</keyword>
<feature type="domain" description="Major facilitator superfamily (MFS) profile" evidence="9">
    <location>
        <begin position="15"/>
        <end position="463"/>
    </location>
</feature>
<feature type="transmembrane region" description="Helical" evidence="8">
    <location>
        <begin position="169"/>
        <end position="189"/>
    </location>
</feature>
<gene>
    <name evidence="10" type="ORF">AB0D95_05045</name>
</gene>
<dbReference type="CDD" id="cd17321">
    <property type="entry name" value="MFS_MMR_MDR_like"/>
    <property type="match status" value="1"/>
</dbReference>